<feature type="non-terminal residue" evidence="1">
    <location>
        <position position="104"/>
    </location>
</feature>
<accession>A0A8J4FIC6</accession>
<dbReference type="EMBL" id="BNCP01000007">
    <property type="protein sequence ID" value="GIL75600.1"/>
    <property type="molecule type" value="Genomic_DNA"/>
</dbReference>
<proteinExistence type="predicted"/>
<reference evidence="1" key="1">
    <citation type="journal article" date="2021" name="Proc. Natl. Acad. Sci. U.S.A.">
        <title>Three genomes in the algal genus Volvox reveal the fate of a haploid sex-determining region after a transition to homothallism.</title>
        <authorList>
            <person name="Yamamoto K."/>
            <person name="Hamaji T."/>
            <person name="Kawai-Toyooka H."/>
            <person name="Matsuzaki R."/>
            <person name="Takahashi F."/>
            <person name="Nishimura Y."/>
            <person name="Kawachi M."/>
            <person name="Noguchi H."/>
            <person name="Minakuchi Y."/>
            <person name="Umen J.G."/>
            <person name="Toyoda A."/>
            <person name="Nozaki H."/>
        </authorList>
    </citation>
    <scope>NUCLEOTIDE SEQUENCE</scope>
    <source>
        <strain evidence="1">NIES-3786</strain>
    </source>
</reference>
<evidence type="ECO:0000313" key="1">
    <source>
        <dbReference type="EMBL" id="GIL75600.1"/>
    </source>
</evidence>
<name>A0A8J4FIC6_9CHLO</name>
<evidence type="ECO:0000313" key="2">
    <source>
        <dbReference type="Proteomes" id="UP000747110"/>
    </source>
</evidence>
<gene>
    <name evidence="1" type="ORF">Vretifemale_5339</name>
</gene>
<dbReference type="AlphaFoldDB" id="A0A8J4FIC6"/>
<sequence length="104" mass="10785">MPAGLLRHTGSRITSPCGVNGLTTYHGILEKNPLSDQTITPTLTAADGEEDAAQLPTRFPTSFPLISPQLSEGSSYSDGCRASWGAASQSCADDVCSVDLLSNG</sequence>
<organism evidence="1 2">
    <name type="scientific">Volvox reticuliferus</name>
    <dbReference type="NCBI Taxonomy" id="1737510"/>
    <lineage>
        <taxon>Eukaryota</taxon>
        <taxon>Viridiplantae</taxon>
        <taxon>Chlorophyta</taxon>
        <taxon>core chlorophytes</taxon>
        <taxon>Chlorophyceae</taxon>
        <taxon>CS clade</taxon>
        <taxon>Chlamydomonadales</taxon>
        <taxon>Volvocaceae</taxon>
        <taxon>Volvox</taxon>
    </lineage>
</organism>
<comment type="caution">
    <text evidence="1">The sequence shown here is derived from an EMBL/GenBank/DDBJ whole genome shotgun (WGS) entry which is preliminary data.</text>
</comment>
<protein>
    <submittedName>
        <fullName evidence="1">Uncharacterized protein</fullName>
    </submittedName>
</protein>
<keyword evidence="2" id="KW-1185">Reference proteome</keyword>
<dbReference type="Proteomes" id="UP000747110">
    <property type="component" value="Unassembled WGS sequence"/>
</dbReference>